<dbReference type="RefSeq" id="WP_277244388.1">
    <property type="nucleotide sequence ID" value="NZ_CP148028.1"/>
</dbReference>
<name>A0ABT6BYD2_9ACTN</name>
<keyword evidence="2" id="KW-1185">Reference proteome</keyword>
<reference evidence="1" key="1">
    <citation type="journal article" date="2022" name="Data Brief">
        <title>Draft genome sequence data of Gordonia hongkongensis strain EUFUS-Z928 isolated from the octocoral Eunicea fusca.</title>
        <authorList>
            <person name="Sanchez-Suarez J."/>
            <person name="Diaz L."/>
            <person name="Melo-Bolivar J."/>
            <person name="Villamil L."/>
        </authorList>
    </citation>
    <scope>NUCLEOTIDE SEQUENCE</scope>
    <source>
        <strain evidence="1">EUFUS-Z928</strain>
    </source>
</reference>
<reference evidence="1" key="2">
    <citation type="submission" date="2022-01" db="EMBL/GenBank/DDBJ databases">
        <authorList>
            <person name="Sanchez-Suarez J."/>
            <person name="Villamil L."/>
            <person name="Diaz L.E."/>
        </authorList>
    </citation>
    <scope>NUCLEOTIDE SEQUENCE</scope>
    <source>
        <strain evidence="1">EUFUS-Z928</strain>
    </source>
</reference>
<evidence type="ECO:0000313" key="1">
    <source>
        <dbReference type="EMBL" id="MDF6103097.1"/>
    </source>
</evidence>
<comment type="caution">
    <text evidence="1">The sequence shown here is derived from an EMBL/GenBank/DDBJ whole genome shotgun (WGS) entry which is preliminary data.</text>
</comment>
<protein>
    <submittedName>
        <fullName evidence="1">Abi family protein</fullName>
    </submittedName>
</protein>
<proteinExistence type="predicted"/>
<gene>
    <name evidence="1" type="ORF">L2299_18790</name>
</gene>
<dbReference type="Proteomes" id="UP001152308">
    <property type="component" value="Unassembled WGS sequence"/>
</dbReference>
<accession>A0ABT6BYD2</accession>
<dbReference type="Pfam" id="PF07751">
    <property type="entry name" value="Abi_2"/>
    <property type="match status" value="1"/>
</dbReference>
<dbReference type="EMBL" id="JAKJLQ010000017">
    <property type="protein sequence ID" value="MDF6103097.1"/>
    <property type="molecule type" value="Genomic_DNA"/>
</dbReference>
<sequence length="242" mass="27155">MSSATVTLRNQDGPWIAQWLSQERLNVYLAATATRSDALALYEWNCEVSTAVFRDLGHIEIALRNAYNHAIETVWSGPGHWTDHPNIFFAPEYRTRRNRNGTRNRVDINKENRKILTAARAKAIEDAAPSAHSPGKVVAELSFGFWRFLTDRPHETSVWTPYLHHAFPAGTSRRDVDKMVVGLHRLRNRVAHHEPLFTANLAAQHTNLLALAALLDPSMAAYIAGRSAVPQLVQTRPPLSTP</sequence>
<dbReference type="InterPro" id="IPR011664">
    <property type="entry name" value="Abi_system_AbiD/AbiF-like"/>
</dbReference>
<evidence type="ECO:0000313" key="2">
    <source>
        <dbReference type="Proteomes" id="UP001152308"/>
    </source>
</evidence>
<organism evidence="1 2">
    <name type="scientific">Gordonia hongkongensis</name>
    <dbReference type="NCBI Taxonomy" id="1701090"/>
    <lineage>
        <taxon>Bacteria</taxon>
        <taxon>Bacillati</taxon>
        <taxon>Actinomycetota</taxon>
        <taxon>Actinomycetes</taxon>
        <taxon>Mycobacteriales</taxon>
        <taxon>Gordoniaceae</taxon>
        <taxon>Gordonia</taxon>
    </lineage>
</organism>